<feature type="compositionally biased region" description="Pro residues" evidence="1">
    <location>
        <begin position="19"/>
        <end position="29"/>
    </location>
</feature>
<feature type="region of interest" description="Disordered" evidence="1">
    <location>
        <begin position="1"/>
        <end position="98"/>
    </location>
</feature>
<evidence type="ECO:0000313" key="3">
    <source>
        <dbReference type="Proteomes" id="UP000324222"/>
    </source>
</evidence>
<sequence length="126" mass="14128">MLQRVGRRCPSPNTLMPLVPSPTPLPTPPLSLTSAPAPRPPSRPQHARMQEPLTATHLHQAFSSTRPPRIRKDKAYRTSTLHSSPPHANYSPHKQKRDTVVTSHILKRTATPWTLDRGFWTLNPGL</sequence>
<dbReference type="AlphaFoldDB" id="A0A5B7FUL6"/>
<proteinExistence type="predicted"/>
<reference evidence="2 3" key="1">
    <citation type="submission" date="2019-05" db="EMBL/GenBank/DDBJ databases">
        <title>Another draft genome of Portunus trituberculatus and its Hox gene families provides insights of decapod evolution.</title>
        <authorList>
            <person name="Jeong J.-H."/>
            <person name="Song I."/>
            <person name="Kim S."/>
            <person name="Choi T."/>
            <person name="Kim D."/>
            <person name="Ryu S."/>
            <person name="Kim W."/>
        </authorList>
    </citation>
    <scope>NUCLEOTIDE SEQUENCE [LARGE SCALE GENOMIC DNA]</scope>
    <source>
        <tissue evidence="2">Muscle</tissue>
    </source>
</reference>
<dbReference type="EMBL" id="VSRR010008667">
    <property type="protein sequence ID" value="MPC49097.1"/>
    <property type="molecule type" value="Genomic_DNA"/>
</dbReference>
<gene>
    <name evidence="2" type="ORF">E2C01_042890</name>
</gene>
<evidence type="ECO:0000256" key="1">
    <source>
        <dbReference type="SAM" id="MobiDB-lite"/>
    </source>
</evidence>
<name>A0A5B7FUL6_PORTR</name>
<accession>A0A5B7FUL6</accession>
<organism evidence="2 3">
    <name type="scientific">Portunus trituberculatus</name>
    <name type="common">Swimming crab</name>
    <name type="synonym">Neptunus trituberculatus</name>
    <dbReference type="NCBI Taxonomy" id="210409"/>
    <lineage>
        <taxon>Eukaryota</taxon>
        <taxon>Metazoa</taxon>
        <taxon>Ecdysozoa</taxon>
        <taxon>Arthropoda</taxon>
        <taxon>Crustacea</taxon>
        <taxon>Multicrustacea</taxon>
        <taxon>Malacostraca</taxon>
        <taxon>Eumalacostraca</taxon>
        <taxon>Eucarida</taxon>
        <taxon>Decapoda</taxon>
        <taxon>Pleocyemata</taxon>
        <taxon>Brachyura</taxon>
        <taxon>Eubrachyura</taxon>
        <taxon>Portunoidea</taxon>
        <taxon>Portunidae</taxon>
        <taxon>Portuninae</taxon>
        <taxon>Portunus</taxon>
    </lineage>
</organism>
<keyword evidence="3" id="KW-1185">Reference proteome</keyword>
<comment type="caution">
    <text evidence="2">The sequence shown here is derived from an EMBL/GenBank/DDBJ whole genome shotgun (WGS) entry which is preliminary data.</text>
</comment>
<dbReference type="Proteomes" id="UP000324222">
    <property type="component" value="Unassembled WGS sequence"/>
</dbReference>
<evidence type="ECO:0000313" key="2">
    <source>
        <dbReference type="EMBL" id="MPC49097.1"/>
    </source>
</evidence>
<protein>
    <submittedName>
        <fullName evidence="2">Uncharacterized protein</fullName>
    </submittedName>
</protein>